<sequence length="239" mass="27287">MKIAVIQHDPIVGPGVLSDWAQDYNEEIQLYRLDLGEALPSTHDFDMLISLGGRMGAYEEDKYPWLRAEKTLITRATHANKWILGICLGSQLIADALGGKAYQHHEPELGWHPVQFSEHASNHPLLQQTPTTLHAFEYHNDTFDLPNNAQLIAETTCAKQAFTIGEQILAVQFHPEFNEQMITYFTENHYPRDKKGPFIQPQQDVLKEANFQGSRAFMYQIMNNFKQAFKNTTTPKTSI</sequence>
<dbReference type="PROSITE" id="PS51273">
    <property type="entry name" value="GATASE_TYPE_1"/>
    <property type="match status" value="1"/>
</dbReference>
<name>A0A840QQY7_9BACI</name>
<dbReference type="Proteomes" id="UP000551878">
    <property type="component" value="Unassembled WGS sequence"/>
</dbReference>
<dbReference type="AlphaFoldDB" id="A0A840QQY7"/>
<dbReference type="SUPFAM" id="SSF52317">
    <property type="entry name" value="Class I glutamine amidotransferase-like"/>
    <property type="match status" value="1"/>
</dbReference>
<dbReference type="Gene3D" id="3.40.50.880">
    <property type="match status" value="1"/>
</dbReference>
<dbReference type="PANTHER" id="PTHR42695">
    <property type="entry name" value="GLUTAMINE AMIDOTRANSFERASE YLR126C-RELATED"/>
    <property type="match status" value="1"/>
</dbReference>
<dbReference type="CDD" id="cd01741">
    <property type="entry name" value="GATase1_1"/>
    <property type="match status" value="1"/>
</dbReference>
<dbReference type="FunFam" id="3.40.50.880:FF:000033">
    <property type="entry name" value="Glutamine amidotransferase class-I"/>
    <property type="match status" value="1"/>
</dbReference>
<keyword evidence="2" id="KW-0315">Glutamine amidotransferase</keyword>
<organism evidence="2 3">
    <name type="scientific">Texcoconibacillus texcoconensis</name>
    <dbReference type="NCBI Taxonomy" id="1095777"/>
    <lineage>
        <taxon>Bacteria</taxon>
        <taxon>Bacillati</taxon>
        <taxon>Bacillota</taxon>
        <taxon>Bacilli</taxon>
        <taxon>Bacillales</taxon>
        <taxon>Bacillaceae</taxon>
        <taxon>Texcoconibacillus</taxon>
    </lineage>
</organism>
<dbReference type="InterPro" id="IPR017926">
    <property type="entry name" value="GATASE"/>
</dbReference>
<dbReference type="PANTHER" id="PTHR42695:SF5">
    <property type="entry name" value="GLUTAMINE AMIDOTRANSFERASE YLR126C-RELATED"/>
    <property type="match status" value="1"/>
</dbReference>
<dbReference type="EMBL" id="JACHHB010000008">
    <property type="protein sequence ID" value="MBB5173862.1"/>
    <property type="molecule type" value="Genomic_DNA"/>
</dbReference>
<comment type="caution">
    <text evidence="2">The sequence shown here is derived from an EMBL/GenBank/DDBJ whole genome shotgun (WGS) entry which is preliminary data.</text>
</comment>
<evidence type="ECO:0000313" key="2">
    <source>
        <dbReference type="EMBL" id="MBB5173862.1"/>
    </source>
</evidence>
<dbReference type="InterPro" id="IPR029062">
    <property type="entry name" value="Class_I_gatase-like"/>
</dbReference>
<dbReference type="InterPro" id="IPR044992">
    <property type="entry name" value="ChyE-like"/>
</dbReference>
<gene>
    <name evidence="2" type="ORF">HNQ41_002052</name>
</gene>
<keyword evidence="2" id="KW-0808">Transferase</keyword>
<accession>A0A840QQY7</accession>
<dbReference type="RefSeq" id="WP_184664299.1">
    <property type="nucleotide sequence ID" value="NZ_JACHHB010000008.1"/>
</dbReference>
<dbReference type="GO" id="GO:0005829">
    <property type="term" value="C:cytosol"/>
    <property type="evidence" value="ECO:0007669"/>
    <property type="project" value="TreeGrafter"/>
</dbReference>
<dbReference type="Pfam" id="PF00117">
    <property type="entry name" value="GATase"/>
    <property type="match status" value="1"/>
</dbReference>
<feature type="domain" description="Glutamine amidotransferase" evidence="1">
    <location>
        <begin position="66"/>
        <end position="178"/>
    </location>
</feature>
<evidence type="ECO:0000313" key="3">
    <source>
        <dbReference type="Proteomes" id="UP000551878"/>
    </source>
</evidence>
<keyword evidence="3" id="KW-1185">Reference proteome</keyword>
<evidence type="ECO:0000259" key="1">
    <source>
        <dbReference type="Pfam" id="PF00117"/>
    </source>
</evidence>
<proteinExistence type="predicted"/>
<protein>
    <submittedName>
        <fullName evidence="2">GMP synthase-like glutamine amidotransferase</fullName>
    </submittedName>
</protein>
<reference evidence="2 3" key="1">
    <citation type="submission" date="2020-08" db="EMBL/GenBank/DDBJ databases">
        <title>Genomic Encyclopedia of Type Strains, Phase IV (KMG-IV): sequencing the most valuable type-strain genomes for metagenomic binning, comparative biology and taxonomic classification.</title>
        <authorList>
            <person name="Goeker M."/>
        </authorList>
    </citation>
    <scope>NUCLEOTIDE SEQUENCE [LARGE SCALE GENOMIC DNA]</scope>
    <source>
        <strain evidence="2 3">DSM 24696</strain>
    </source>
</reference>
<dbReference type="GO" id="GO:0016740">
    <property type="term" value="F:transferase activity"/>
    <property type="evidence" value="ECO:0007669"/>
    <property type="project" value="UniProtKB-KW"/>
</dbReference>